<feature type="compositionally biased region" description="Acidic residues" evidence="5">
    <location>
        <begin position="1215"/>
        <end position="1225"/>
    </location>
</feature>
<accession>A0A0N5AFT6</accession>
<feature type="region of interest" description="Disordered" evidence="5">
    <location>
        <begin position="1047"/>
        <end position="1067"/>
    </location>
</feature>
<evidence type="ECO:0000256" key="1">
    <source>
        <dbReference type="ARBA" id="ARBA00022737"/>
    </source>
</evidence>
<feature type="repeat" description="TPR" evidence="3">
    <location>
        <begin position="664"/>
        <end position="697"/>
    </location>
</feature>
<dbReference type="Pfam" id="PF13432">
    <property type="entry name" value="TPR_16"/>
    <property type="match status" value="2"/>
</dbReference>
<evidence type="ECO:0000313" key="6">
    <source>
        <dbReference type="Proteomes" id="UP000046393"/>
    </source>
</evidence>
<feature type="compositionally biased region" description="Basic and acidic residues" evidence="5">
    <location>
        <begin position="1054"/>
        <end position="1067"/>
    </location>
</feature>
<keyword evidence="1" id="KW-0677">Repeat</keyword>
<keyword evidence="6" id="KW-1185">Reference proteome</keyword>
<dbReference type="PANTHER" id="PTHR14027:SF2">
    <property type="entry name" value="RNA POLYMERASE-ASSOCIATED PROTEIN CTR9 HOMOLOG"/>
    <property type="match status" value="1"/>
</dbReference>
<dbReference type="Pfam" id="PF14559">
    <property type="entry name" value="TPR_19"/>
    <property type="match status" value="1"/>
</dbReference>
<dbReference type="GO" id="GO:0006368">
    <property type="term" value="P:transcription elongation by RNA polymerase II"/>
    <property type="evidence" value="ECO:0007669"/>
    <property type="project" value="TreeGrafter"/>
</dbReference>
<evidence type="ECO:0000256" key="2">
    <source>
        <dbReference type="ARBA" id="ARBA00022803"/>
    </source>
</evidence>
<feature type="region of interest" description="Disordered" evidence="5">
    <location>
        <begin position="1112"/>
        <end position="1234"/>
    </location>
</feature>
<dbReference type="Pfam" id="PF00515">
    <property type="entry name" value="TPR_1"/>
    <property type="match status" value="1"/>
</dbReference>
<dbReference type="SUPFAM" id="SSF48452">
    <property type="entry name" value="TPR-like"/>
    <property type="match status" value="2"/>
</dbReference>
<feature type="compositionally biased region" description="Basic residues" evidence="5">
    <location>
        <begin position="1184"/>
        <end position="1193"/>
    </location>
</feature>
<dbReference type="InterPro" id="IPR031101">
    <property type="entry name" value="Ctr9"/>
</dbReference>
<dbReference type="PANTHER" id="PTHR14027">
    <property type="entry name" value="RNA POLYMERASE-ASSOCIATED PROTEIN CTR9"/>
    <property type="match status" value="1"/>
</dbReference>
<reference evidence="7" key="1">
    <citation type="submission" date="2017-02" db="UniProtKB">
        <authorList>
            <consortium name="WormBaseParasite"/>
        </authorList>
    </citation>
    <scope>IDENTIFICATION</scope>
</reference>
<dbReference type="GO" id="GO:0000993">
    <property type="term" value="F:RNA polymerase II complex binding"/>
    <property type="evidence" value="ECO:0007669"/>
    <property type="project" value="TreeGrafter"/>
</dbReference>
<dbReference type="GO" id="GO:0016593">
    <property type="term" value="C:Cdc73/Paf1 complex"/>
    <property type="evidence" value="ECO:0007669"/>
    <property type="project" value="TreeGrafter"/>
</dbReference>
<dbReference type="InterPro" id="IPR011990">
    <property type="entry name" value="TPR-like_helical_dom_sf"/>
</dbReference>
<dbReference type="AlphaFoldDB" id="A0A0N5AFT6"/>
<keyword evidence="2 3" id="KW-0802">TPR repeat</keyword>
<keyword evidence="4" id="KW-0175">Coiled coil</keyword>
<feature type="coiled-coil region" evidence="4">
    <location>
        <begin position="99"/>
        <end position="129"/>
    </location>
</feature>
<protein>
    <submittedName>
        <fullName evidence="7">TPR_REGION domain-containing protein</fullName>
    </submittedName>
</protein>
<dbReference type="WBParaSite" id="SMUV_0000315401-mRNA-1">
    <property type="protein sequence ID" value="SMUV_0000315401-mRNA-1"/>
    <property type="gene ID" value="SMUV_0000315401"/>
</dbReference>
<dbReference type="STRING" id="451379.A0A0N5AFT6"/>
<dbReference type="SMART" id="SM00028">
    <property type="entry name" value="TPR"/>
    <property type="match status" value="12"/>
</dbReference>
<feature type="repeat" description="TPR" evidence="3">
    <location>
        <begin position="549"/>
        <end position="582"/>
    </location>
</feature>
<evidence type="ECO:0000256" key="5">
    <source>
        <dbReference type="SAM" id="MobiDB-lite"/>
    </source>
</evidence>
<name>A0A0N5AFT6_9BILA</name>
<dbReference type="InterPro" id="IPR019734">
    <property type="entry name" value="TPR_rpt"/>
</dbReference>
<evidence type="ECO:0000313" key="7">
    <source>
        <dbReference type="WBParaSite" id="SMUV_0000315401-mRNA-1"/>
    </source>
</evidence>
<dbReference type="Proteomes" id="UP000046393">
    <property type="component" value="Unplaced"/>
</dbReference>
<dbReference type="PROSITE" id="PS50293">
    <property type="entry name" value="TPR_REGION"/>
    <property type="match status" value="1"/>
</dbReference>
<evidence type="ECO:0000256" key="4">
    <source>
        <dbReference type="SAM" id="Coils"/>
    </source>
</evidence>
<dbReference type="PROSITE" id="PS50005">
    <property type="entry name" value="TPR"/>
    <property type="match status" value="3"/>
</dbReference>
<dbReference type="FunFam" id="1.25.40.10:FF:000322">
    <property type="entry name" value="RNA polymerase-associated protein CTR9 homolog"/>
    <property type="match status" value="1"/>
</dbReference>
<dbReference type="FunFam" id="1.25.40.10:FF:000289">
    <property type="entry name" value="RNA polymerase-associated protein CTR9 homolog"/>
    <property type="match status" value="1"/>
</dbReference>
<sequence>MAFSYRLKQSVEIPLKDSPDNALERRISDFCVDVWNLTQSWEILNVKVGDILEAVINDRLRLIYSSQVNSLFCNRYYQKENCDQCEVGNSSTGVETVSKLNEDQRLEILENLLQKSEQLSAALKEFNGIFIKLQSAFNQLPALRNICEQQQLSPNSYLGKKFGELVGIAPAISSMYQQELAAKRAAISDLKDFESRKVFMGITASWNHEAFIDKNILSILYALELIELELSSLPEDGNEVLAILKGEHAALHYWIDVALAYYAHGNEADFVRILELAGSEASLEYNEYPNDQMRALDILAAYYVIQCHKEKSKEKKKEWHTKATLLYTTADKIIMYDTYHLLGRAYFCLLEGKIDQAEQQFNFVLNQLSENIPATLGKACIFFQKKEFRKALNCYKCVLRKLPDCPANVRLGIGYCLAKLGRMDKARAAFQRVLDLEPENVNALVALAILDLNTGSEGIQKGVQLLSRAYNVDRENPVVLNHLANHFFYKKMFDRVEHLAWHAFQITDNEAMRAESSFQLARSYHFRNNFEKAFQHYYQATQFASPNFVLPYYGLGQMYIHREEFDNAISCFEKVLKVFPNNYDTLKVLGSLYAHSDPADQKEKETRRQKAKEILKKVVDMCPDDIEALIDYAQLIENINPQGSLDAYEKVIELLQANMIDVPPEIINNIGSLQLSLGRYEEAKDSFELALKKLADDSAEELKLLQITVKYNLARSNEMLCLFNTAEQLYKNILQEKSNYIDCYMRLGCLARDKGQIYESSVWFKEGMSVCQTHADAWLLIANLHMSKNEWAPAQKKFEYVMKLTEHHNDPYSFVGLGNVWLETLFSITRRKEKDKDYRERALNMYSKALKVHPKNLYAANGIGCILAQKGAIQEARDIFAQVREATAEFPDVWMNIAHVYMDQKQYVAAIQMYDNCMKKFRKFNHIALLQYLARAYYKAGKLVECKQILEKAACEAPDNLLIKFNHAFTLKKLAMQMLKDDKSSLEMVIGAVEDLKTAERFFSYISQNREENMGQARLVSRTASAAEARDCSDLLKQAKTYLQRAKAQDEEEQRQKQQQEEERQALKRRLEEEAREREEKTKRQVEALKQMRREYVEKTKEYLRLPTVVEERKARNSGSGRRRRDKDGDEFVNDSSDMGDWGDADVSSRLRKEKKRGRKRHEKRIDSSNESGAEGDRDDRRKKDSKKRKRREERREAELSAKQKAKVKSREFVQSDEDSSDDDDTISKAEVTT</sequence>
<proteinExistence type="predicted"/>
<organism evidence="6 7">
    <name type="scientific">Syphacia muris</name>
    <dbReference type="NCBI Taxonomy" id="451379"/>
    <lineage>
        <taxon>Eukaryota</taxon>
        <taxon>Metazoa</taxon>
        <taxon>Ecdysozoa</taxon>
        <taxon>Nematoda</taxon>
        <taxon>Chromadorea</taxon>
        <taxon>Rhabditida</taxon>
        <taxon>Spirurina</taxon>
        <taxon>Oxyuridomorpha</taxon>
        <taxon>Oxyuroidea</taxon>
        <taxon>Oxyuridae</taxon>
        <taxon>Syphacia</taxon>
    </lineage>
</organism>
<dbReference type="GO" id="GO:0006355">
    <property type="term" value="P:regulation of DNA-templated transcription"/>
    <property type="evidence" value="ECO:0007669"/>
    <property type="project" value="InterPro"/>
</dbReference>
<feature type="repeat" description="TPR" evidence="3">
    <location>
        <begin position="407"/>
        <end position="440"/>
    </location>
</feature>
<dbReference type="Gene3D" id="1.25.40.10">
    <property type="entry name" value="Tetratricopeptide repeat domain"/>
    <property type="match status" value="4"/>
</dbReference>
<evidence type="ECO:0000256" key="3">
    <source>
        <dbReference type="PROSITE-ProRule" id="PRU00339"/>
    </source>
</evidence>
<dbReference type="Pfam" id="PF13181">
    <property type="entry name" value="TPR_8"/>
    <property type="match status" value="1"/>
</dbReference>
<feature type="compositionally biased region" description="Basic residues" evidence="5">
    <location>
        <begin position="1150"/>
        <end position="1163"/>
    </location>
</feature>